<feature type="domain" description="Putative tail fiber protein gp53-like C-terminal" evidence="2">
    <location>
        <begin position="604"/>
        <end position="658"/>
    </location>
</feature>
<evidence type="ECO:0000313" key="3">
    <source>
        <dbReference type="EMBL" id="MBB4867344.1"/>
    </source>
</evidence>
<evidence type="ECO:0000313" key="4">
    <source>
        <dbReference type="Proteomes" id="UP000566995"/>
    </source>
</evidence>
<evidence type="ECO:0000259" key="1">
    <source>
        <dbReference type="Pfam" id="PF12571"/>
    </source>
</evidence>
<dbReference type="InterPro" id="IPR054075">
    <property type="entry name" value="Gp53-like_C"/>
</dbReference>
<dbReference type="Pfam" id="PF12571">
    <property type="entry name" value="Phage_tail_fib"/>
    <property type="match status" value="1"/>
</dbReference>
<sequence>MAVTYYALLTTIGAGKLANATALGTTLKITQLALGDGGGNVPTPDASRTQLVNEVRRAPLNRLSIDPANSAQIIAEQVIPEDVGGWWIREMGLYDEAGALIAYANCAPSYKPQLAEGSGRTQTVRIVLIVSNAASVELKIDPSVVLATREYVDSAIVSAMNRLDCKQSVRVATTASITLSGLQTLDGIALLAGDRVLVKNQSNAADNGIYVAATSAWKRSADADENSEVTPGLTVVVESGTSQADSIWQLVTDGAIVLGTTALSFQNITNGLARLQSPAFTGVPTAPTPAAASSDASVATTAFVRAAMALFGIGSTTYQLNWPNASLDDCTNVATGIYRSIATTTGIPAGYSPTLTVQFWIRSGEQAGVFQAIQCVQDTNSGRSGWRSCTGSATATAPIWSAWKDIAVTDSPAFTGVPTAPTAAAGVNSTQLATTAFVQAAIAPLAPRSSPVLTGNPTAPTPALFSANNSVATTAFVRANGASFSDVVVVSSNTSLNANHANKLMVFQMVASDASIQLPAGSSCVAGTVLRFMNISNYTANMSVSAGDRFNGDGTTIKVGPGDSLELTKSVVSDVWLASGGTSSQSQSRGVFKSLLGGSGYQVLPSGLILQWGGAVTAANGNAAVTLPLEFPNAHFITLTAAQTATPTNAIVGVSDLTKKVVCSPHLSTGTHANFAACLRRRNSLGDR</sequence>
<evidence type="ECO:0008006" key="5">
    <source>
        <dbReference type="Google" id="ProtNLM"/>
    </source>
</evidence>
<dbReference type="PANTHER" id="PTHR35191:SF1">
    <property type="entry name" value="PROPHAGE SIDE TAIL FIBER PROTEIN HOMOLOG STFQ-RELATED"/>
    <property type="match status" value="1"/>
</dbReference>
<dbReference type="PANTHER" id="PTHR35191">
    <property type="entry name" value="PROPHAGE SIDE TAIL FIBER PROTEIN HOMOLOG STFQ-RELATED"/>
    <property type="match status" value="1"/>
</dbReference>
<dbReference type="Proteomes" id="UP000566995">
    <property type="component" value="Unassembled WGS sequence"/>
</dbReference>
<dbReference type="RefSeq" id="WP_184596743.1">
    <property type="nucleotide sequence ID" value="NZ_JACHLI010000039.1"/>
</dbReference>
<gene>
    <name evidence="3" type="ORF">HNP46_006256</name>
</gene>
<organism evidence="3 4">
    <name type="scientific">Pseudomonas nitroreducens</name>
    <dbReference type="NCBI Taxonomy" id="46680"/>
    <lineage>
        <taxon>Bacteria</taxon>
        <taxon>Pseudomonadati</taxon>
        <taxon>Pseudomonadota</taxon>
        <taxon>Gammaproteobacteria</taxon>
        <taxon>Pseudomonadales</taxon>
        <taxon>Pseudomonadaceae</taxon>
        <taxon>Pseudomonas</taxon>
    </lineage>
</organism>
<accession>A0A7W7KQY3</accession>
<dbReference type="EMBL" id="JACHLI010000039">
    <property type="protein sequence ID" value="MBB4867344.1"/>
    <property type="molecule type" value="Genomic_DNA"/>
</dbReference>
<reference evidence="3 4" key="1">
    <citation type="submission" date="2020-08" db="EMBL/GenBank/DDBJ databases">
        <title>Functional genomics of gut bacteria from endangered species of beetles.</title>
        <authorList>
            <person name="Carlos-Shanley C."/>
        </authorList>
    </citation>
    <scope>NUCLEOTIDE SEQUENCE [LARGE SCALE GENOMIC DNA]</scope>
    <source>
        <strain evidence="3 4">S00179</strain>
    </source>
</reference>
<dbReference type="Pfam" id="PF21882">
    <property type="entry name" value="Gp53-like_C"/>
    <property type="match status" value="1"/>
</dbReference>
<dbReference type="AlphaFoldDB" id="A0A7W7KQY3"/>
<proteinExistence type="predicted"/>
<name>A0A7W7KQY3_PSENT</name>
<dbReference type="InterPro" id="IPR051934">
    <property type="entry name" value="Phage_Tail_Fiber_Structural"/>
</dbReference>
<protein>
    <recommendedName>
        <fullName evidence="5">Phage tail protein</fullName>
    </recommendedName>
</protein>
<dbReference type="InterPro" id="IPR022225">
    <property type="entry name" value="Phage_tail_fibre_N"/>
</dbReference>
<feature type="domain" description="Phage tail fibre protein N-terminal" evidence="1">
    <location>
        <begin position="1"/>
        <end position="149"/>
    </location>
</feature>
<dbReference type="Gene3D" id="2.60.40.3940">
    <property type="match status" value="1"/>
</dbReference>
<evidence type="ECO:0000259" key="2">
    <source>
        <dbReference type="Pfam" id="PF21882"/>
    </source>
</evidence>
<comment type="caution">
    <text evidence="3">The sequence shown here is derived from an EMBL/GenBank/DDBJ whole genome shotgun (WGS) entry which is preliminary data.</text>
</comment>